<evidence type="ECO:0000259" key="3">
    <source>
        <dbReference type="Pfam" id="PF17168"/>
    </source>
</evidence>
<dbReference type="PANTHER" id="PTHR31987">
    <property type="entry name" value="GLUTAMINASE A-RELATED"/>
    <property type="match status" value="1"/>
</dbReference>
<gene>
    <name evidence="4" type="ORF">GAN93_19760</name>
</gene>
<accession>A0A1H7FFI0</accession>
<dbReference type="EMBL" id="WCSB01000022">
    <property type="protein sequence ID" value="KAB4449279.1"/>
    <property type="molecule type" value="Genomic_DNA"/>
</dbReference>
<dbReference type="Pfam" id="PF17168">
    <property type="entry name" value="DUF5127"/>
    <property type="match status" value="1"/>
</dbReference>
<feature type="domain" description="Glutaminase A central" evidence="2">
    <location>
        <begin position="458"/>
        <end position="588"/>
    </location>
</feature>
<dbReference type="InterPro" id="IPR032515">
    <property type="entry name" value="DUF4964"/>
</dbReference>
<reference evidence="4 5" key="1">
    <citation type="journal article" date="2019" name="Nat. Med.">
        <title>A library of human gut bacterial isolates paired with longitudinal multiomics data enables mechanistic microbiome research.</title>
        <authorList>
            <person name="Poyet M."/>
            <person name="Groussin M."/>
            <person name="Gibbons S.M."/>
            <person name="Avila-Pacheco J."/>
            <person name="Jiang X."/>
            <person name="Kearney S.M."/>
            <person name="Perrotta A.R."/>
            <person name="Berdy B."/>
            <person name="Zhao S."/>
            <person name="Lieberman T.D."/>
            <person name="Swanson P.K."/>
            <person name="Smith M."/>
            <person name="Roesemann S."/>
            <person name="Alexander J.E."/>
            <person name="Rich S.A."/>
            <person name="Livny J."/>
            <person name="Vlamakis H."/>
            <person name="Clish C."/>
            <person name="Bullock K."/>
            <person name="Deik A."/>
            <person name="Scott J."/>
            <person name="Pierce K.A."/>
            <person name="Xavier R.J."/>
            <person name="Alm E.J."/>
        </authorList>
    </citation>
    <scope>NUCLEOTIDE SEQUENCE [LARGE SCALE GENOMIC DNA]</scope>
    <source>
        <strain evidence="4 5">BIOML-A165</strain>
    </source>
</reference>
<dbReference type="Pfam" id="PF16335">
    <property type="entry name" value="GtaA_6_Hairpin"/>
    <property type="match status" value="1"/>
</dbReference>
<proteinExistence type="predicted"/>
<dbReference type="PANTHER" id="PTHR31987:SF1">
    <property type="entry name" value="GLUTAMINASE A"/>
    <property type="match status" value="1"/>
</dbReference>
<dbReference type="Proteomes" id="UP000460317">
    <property type="component" value="Unassembled WGS sequence"/>
</dbReference>
<dbReference type="PROSITE" id="PS51257">
    <property type="entry name" value="PROKAR_LIPOPROTEIN"/>
    <property type="match status" value="1"/>
</dbReference>
<evidence type="ECO:0000313" key="4">
    <source>
        <dbReference type="EMBL" id="KAB4449279.1"/>
    </source>
</evidence>
<evidence type="ECO:0000259" key="1">
    <source>
        <dbReference type="Pfam" id="PF16334"/>
    </source>
</evidence>
<evidence type="ECO:0000259" key="2">
    <source>
        <dbReference type="Pfam" id="PF16335"/>
    </source>
</evidence>
<dbReference type="InterPro" id="IPR032514">
    <property type="entry name" value="GtaA_central"/>
</dbReference>
<dbReference type="AlphaFoldDB" id="A0A1H7FFI0"/>
<name>A0A1H7FFI0_BACT4</name>
<dbReference type="InterPro" id="IPR033433">
    <property type="entry name" value="GtaA_N"/>
</dbReference>
<protein>
    <submittedName>
        <fullName evidence="4">DUF5127 domain-containing protein</fullName>
    </submittedName>
</protein>
<dbReference type="Pfam" id="PF16334">
    <property type="entry name" value="DUF4964"/>
    <property type="match status" value="1"/>
</dbReference>
<feature type="domain" description="DUF4964" evidence="1">
    <location>
        <begin position="48"/>
        <end position="104"/>
    </location>
</feature>
<dbReference type="InterPro" id="IPR052743">
    <property type="entry name" value="Glutaminase_GtaA"/>
</dbReference>
<dbReference type="RefSeq" id="WP_074855488.1">
    <property type="nucleotide sequence ID" value="NZ_CAXTGU010000012.1"/>
</dbReference>
<feature type="domain" description="Glutaminase A N-terminal" evidence="3">
    <location>
        <begin position="268"/>
        <end position="334"/>
    </location>
</feature>
<comment type="caution">
    <text evidence="4">The sequence shown here is derived from an EMBL/GenBank/DDBJ whole genome shotgun (WGS) entry which is preliminary data.</text>
</comment>
<sequence>MEIRLKIKLVVLWRTIILLGIIFLLSACFHLEKEAIPSIGIVPDEHTLLAITPEFSIKMAGDTLNKHYLRLKSGRIFPVTGILQVDGRTYRFMGGDSLRISPIASLANDSVSWSGKYSYLFPGKGWEQKEYDDSFWEEGNAAFGPVKGNSKIRTAWGAENIYVRRHIKIDNKDALEGHKIYVCYICDDQIKLFWNGDFLFEKGITYQTKCGRLTDEAIAHIGNGTNVLAAYGRNTGGPALLDFGLYIENKTYSEADMALLKQIDVQATQTHYVFQCGDVELQIDFVSPSLSEKWNMTGWPVGFLSYQVHAEDKKEHTVEILFDVDMEWMFGRRKIDSWVEQEWRFVKSDSLNLGMTADGTSFSCDDSHVVLSQKLCAENGNKGILLIGYGEGQRIHYVGELLQPLWNDNGKGEVKELMKAVGNRYQKLKEECNNLDNLWNNKAFQVGDKTFAEQILPSYRNFISSHRFVLSSDNKSFCFGDTLGNVRDAYRNFPALLFFNRVDWMKSLLNPIFEYCEDKHWKRKYPPYDIGLYPVASKQIKVDNCAEEAAANMLMMMVAIVEAEQDFSYAELHWSHLCLWANYLEEKMKGEVLPSIELLDANDKRVKCVLGLMAYHKLIQLKDAYE</sequence>
<evidence type="ECO:0000313" key="5">
    <source>
        <dbReference type="Proteomes" id="UP000460317"/>
    </source>
</evidence>
<organism evidence="4 5">
    <name type="scientific">Bacteroides thetaiotaomicron</name>
    <dbReference type="NCBI Taxonomy" id="818"/>
    <lineage>
        <taxon>Bacteria</taxon>
        <taxon>Pseudomonadati</taxon>
        <taxon>Bacteroidota</taxon>
        <taxon>Bacteroidia</taxon>
        <taxon>Bacteroidales</taxon>
        <taxon>Bacteroidaceae</taxon>
        <taxon>Bacteroides</taxon>
    </lineage>
</organism>